<evidence type="ECO:0000256" key="7">
    <source>
        <dbReference type="ARBA" id="ARBA00044356"/>
    </source>
</evidence>
<evidence type="ECO:0000313" key="11">
    <source>
        <dbReference type="EMBL" id="KAL0479057.1"/>
    </source>
</evidence>
<organism evidence="11 12">
    <name type="scientific">Acrasis kona</name>
    <dbReference type="NCBI Taxonomy" id="1008807"/>
    <lineage>
        <taxon>Eukaryota</taxon>
        <taxon>Discoba</taxon>
        <taxon>Heterolobosea</taxon>
        <taxon>Tetramitia</taxon>
        <taxon>Eutetramitia</taxon>
        <taxon>Acrasidae</taxon>
        <taxon>Acrasis</taxon>
    </lineage>
</organism>
<feature type="compositionally biased region" description="Basic and acidic residues" evidence="10">
    <location>
        <begin position="1"/>
        <end position="18"/>
    </location>
</feature>
<sequence length="441" mass="49526">MTKEERKALYSKQVDNKKTSGNTPHVPSTGQQPRKQSIKSDQAPTPSVAQTKNQEAKQQPSKHQDGKQQQPKLQNQKQLGQKNKVEPTESTKQNRLFSHLDKYVHPDNRINTAINDPKLHPIIVQLGLQYATGAIRGGNARTLALLIALKQVTSDYVQLDTEIMNRDFGNKIVPMIDYLKQFRPLSVGMGNALRHIKQKIFKLNPDLSANENKNKLVEDIDIFIKERITVAAEQIVNNGVARITNGDVIMTYARSEVIEKILTRAHCDGGKRFRVIIVDSRPKNEGRELLNRLLIAGVDCTYVYINAVSHVMKEVTKVMIGANSMLSNGSVYSRIGTAPVCMMANSYNVPVLVCCETYKFSEGTQLDSITRNELGDPHEMCTIERNHMKPVLMGHESNPNIHVLNLTYDVTDMQFVDMVITEVGSIPPTSVAVIVREYRQK</sequence>
<name>A0AAW2YP01_9EUKA</name>
<accession>A0AAW2YP01</accession>
<dbReference type="InterPro" id="IPR037171">
    <property type="entry name" value="NagB/RpiA_transferase-like"/>
</dbReference>
<evidence type="ECO:0000256" key="9">
    <source>
        <dbReference type="RuleBase" id="RU003814"/>
    </source>
</evidence>
<evidence type="ECO:0000256" key="2">
    <source>
        <dbReference type="ARBA" id="ARBA00007251"/>
    </source>
</evidence>
<dbReference type="InterPro" id="IPR042529">
    <property type="entry name" value="IF_2B-like_C"/>
</dbReference>
<evidence type="ECO:0000256" key="4">
    <source>
        <dbReference type="ARBA" id="ARBA00022540"/>
    </source>
</evidence>
<feature type="compositionally biased region" description="Low complexity" evidence="10">
    <location>
        <begin position="67"/>
        <end position="82"/>
    </location>
</feature>
<dbReference type="AlphaFoldDB" id="A0AAW2YP01"/>
<dbReference type="EMBL" id="JAOPGA020000496">
    <property type="protein sequence ID" value="KAL0479057.1"/>
    <property type="molecule type" value="Genomic_DNA"/>
</dbReference>
<evidence type="ECO:0000256" key="8">
    <source>
        <dbReference type="ARBA" id="ARBA00046432"/>
    </source>
</evidence>
<dbReference type="PANTHER" id="PTHR10233">
    <property type="entry name" value="TRANSLATION INITIATION FACTOR EIF-2B"/>
    <property type="match status" value="1"/>
</dbReference>
<keyword evidence="3" id="KW-0963">Cytoplasm</keyword>
<reference evidence="11 12" key="1">
    <citation type="submission" date="2024-03" db="EMBL/GenBank/DDBJ databases">
        <title>The Acrasis kona genome and developmental transcriptomes reveal deep origins of eukaryotic multicellular pathways.</title>
        <authorList>
            <person name="Sheikh S."/>
            <person name="Fu C.-J."/>
            <person name="Brown M.W."/>
            <person name="Baldauf S.L."/>
        </authorList>
    </citation>
    <scope>NUCLEOTIDE SEQUENCE [LARGE SCALE GENOMIC DNA]</scope>
    <source>
        <strain evidence="11 12">ATCC MYA-3509</strain>
    </source>
</reference>
<keyword evidence="4" id="KW-0396">Initiation factor</keyword>
<dbReference type="GO" id="GO:0005829">
    <property type="term" value="C:cytosol"/>
    <property type="evidence" value="ECO:0007669"/>
    <property type="project" value="UniProtKB-SubCell"/>
</dbReference>
<keyword evidence="12" id="KW-1185">Reference proteome</keyword>
<evidence type="ECO:0000256" key="6">
    <source>
        <dbReference type="ARBA" id="ARBA00044147"/>
    </source>
</evidence>
<feature type="region of interest" description="Disordered" evidence="10">
    <location>
        <begin position="1"/>
        <end position="96"/>
    </location>
</feature>
<protein>
    <recommendedName>
        <fullName evidence="6">Translation initiation factor eIF2B subunit delta</fullName>
    </recommendedName>
    <alternativeName>
        <fullName evidence="7">eIF2B GDP-GTP exchange factor subunit delta</fullName>
    </alternativeName>
</protein>
<keyword evidence="5" id="KW-0648">Protein biosynthesis</keyword>
<dbReference type="Gene3D" id="3.40.50.10470">
    <property type="entry name" value="Translation initiation factor eif-2b, domain 2"/>
    <property type="match status" value="1"/>
</dbReference>
<comment type="subunit">
    <text evidence="8">Component of the translation initiation factor 2B (eIF2B) complex which is a heterodecamer of two sets of five different subunits: alpha, beta, gamma, delta and epsilon. Subunits alpha, beta and delta comprise a regulatory subcomplex and subunits epsilon and gamma comprise a catalytic subcomplex. Within the complex, the hexameric regulatory complex resides at the center, with the two heterodimeric catalytic subcomplexes bound on opposite sides.</text>
</comment>
<feature type="compositionally biased region" description="Polar residues" evidence="10">
    <location>
        <begin position="19"/>
        <end position="61"/>
    </location>
</feature>
<evidence type="ECO:0000256" key="10">
    <source>
        <dbReference type="SAM" id="MobiDB-lite"/>
    </source>
</evidence>
<evidence type="ECO:0000256" key="1">
    <source>
        <dbReference type="ARBA" id="ARBA00004514"/>
    </source>
</evidence>
<evidence type="ECO:0000256" key="5">
    <source>
        <dbReference type="ARBA" id="ARBA00022917"/>
    </source>
</evidence>
<proteinExistence type="inferred from homology"/>
<gene>
    <name evidence="11" type="ORF">AKO1_007954</name>
</gene>
<dbReference type="PANTHER" id="PTHR10233:SF14">
    <property type="entry name" value="TRANSLATION INITIATION FACTOR EIF-2B SUBUNIT DELTA"/>
    <property type="match status" value="1"/>
</dbReference>
<dbReference type="Proteomes" id="UP001431209">
    <property type="component" value="Unassembled WGS sequence"/>
</dbReference>
<dbReference type="SUPFAM" id="SSF100950">
    <property type="entry name" value="NagB/RpiA/CoA transferase-like"/>
    <property type="match status" value="1"/>
</dbReference>
<dbReference type="GO" id="GO:0003743">
    <property type="term" value="F:translation initiation factor activity"/>
    <property type="evidence" value="ECO:0007669"/>
    <property type="project" value="UniProtKB-KW"/>
</dbReference>
<comment type="caution">
    <text evidence="11">The sequence shown here is derived from an EMBL/GenBank/DDBJ whole genome shotgun (WGS) entry which is preliminary data.</text>
</comment>
<dbReference type="InterPro" id="IPR000649">
    <property type="entry name" value="IF-2B-related"/>
</dbReference>
<dbReference type="Pfam" id="PF01008">
    <property type="entry name" value="IF-2B"/>
    <property type="match status" value="1"/>
</dbReference>
<comment type="subcellular location">
    <subcellularLocation>
        <location evidence="1">Cytoplasm</location>
        <location evidence="1">Cytosol</location>
    </subcellularLocation>
</comment>
<evidence type="ECO:0000313" key="12">
    <source>
        <dbReference type="Proteomes" id="UP001431209"/>
    </source>
</evidence>
<comment type="similarity">
    <text evidence="2 9">Belongs to the eIF-2B alpha/beta/delta subunits family.</text>
</comment>
<evidence type="ECO:0000256" key="3">
    <source>
        <dbReference type="ARBA" id="ARBA00022490"/>
    </source>
</evidence>